<keyword evidence="9" id="KW-1185">Reference proteome</keyword>
<dbReference type="Pfam" id="PF00145">
    <property type="entry name" value="DNA_methylase"/>
    <property type="match status" value="1"/>
</dbReference>
<dbReference type="PROSITE" id="PS51679">
    <property type="entry name" value="SAM_MT_C5"/>
    <property type="match status" value="1"/>
</dbReference>
<evidence type="ECO:0000256" key="7">
    <source>
        <dbReference type="RuleBase" id="RU000417"/>
    </source>
</evidence>
<keyword evidence="3 5" id="KW-0949">S-adenosyl-L-methionine</keyword>
<comment type="catalytic activity">
    <reaction evidence="7">
        <text>a 2'-deoxycytidine in DNA + S-adenosyl-L-methionine = a 5-methyl-2'-deoxycytidine in DNA + S-adenosyl-L-homocysteine + H(+)</text>
        <dbReference type="Rhea" id="RHEA:13681"/>
        <dbReference type="Rhea" id="RHEA-COMP:11369"/>
        <dbReference type="Rhea" id="RHEA-COMP:11370"/>
        <dbReference type="ChEBI" id="CHEBI:15378"/>
        <dbReference type="ChEBI" id="CHEBI:57856"/>
        <dbReference type="ChEBI" id="CHEBI:59789"/>
        <dbReference type="ChEBI" id="CHEBI:85452"/>
        <dbReference type="ChEBI" id="CHEBI:85454"/>
        <dbReference type="EC" id="2.1.1.37"/>
    </reaction>
</comment>
<evidence type="ECO:0000256" key="1">
    <source>
        <dbReference type="ARBA" id="ARBA00022603"/>
    </source>
</evidence>
<sequence>MLKAVDLFSGVGGLSLGLQEAGINVVLSNEIDKDIANSYIKNHPKVQMINDDITKLEINSIFGDLKGNIDIVVGGPPCQGFSQKGSRKIMDDERNYLFKYFFKVVKYLRPKYFIMENVPNLLTSGKGIFKKQIFEMFETIGYKLDSDILNSYDYGVPQLRRRAFIIGKYNSNIALPLNISEKVNVKDAISDLSFLNSGEGVEEQEYKFEPKSNYQKLMRRNSKTLYNHKATNHSTLAIERMNLIAPGQGREVLPKEHLTKSIYSGTWSRMIEDQPSVTITTRFDTPSSGRFTHPYLNRAITVREAARIQSFPDDFIFYGSKTSQMKQVGNAVPPLLAKAIATEILLDFKKNEKIII</sequence>
<evidence type="ECO:0000256" key="5">
    <source>
        <dbReference type="PROSITE-ProRule" id="PRU01016"/>
    </source>
</evidence>
<dbReference type="CDD" id="cd00315">
    <property type="entry name" value="Cyt_C5_DNA_methylase"/>
    <property type="match status" value="1"/>
</dbReference>
<dbReference type="PANTHER" id="PTHR10629:SF52">
    <property type="entry name" value="DNA (CYTOSINE-5)-METHYLTRANSFERASE 1"/>
    <property type="match status" value="1"/>
</dbReference>
<dbReference type="PANTHER" id="PTHR10629">
    <property type="entry name" value="CYTOSINE-SPECIFIC METHYLTRANSFERASE"/>
    <property type="match status" value="1"/>
</dbReference>
<dbReference type="EC" id="2.1.1.37" evidence="7"/>
<keyword evidence="4" id="KW-0680">Restriction system</keyword>
<dbReference type="InterPro" id="IPR050390">
    <property type="entry name" value="C5-Methyltransferase"/>
</dbReference>
<dbReference type="Proteomes" id="UP001597452">
    <property type="component" value="Unassembled WGS sequence"/>
</dbReference>
<feature type="active site" evidence="5">
    <location>
        <position position="78"/>
    </location>
</feature>
<dbReference type="InterPro" id="IPR031303">
    <property type="entry name" value="C5_meth_CS"/>
</dbReference>
<comment type="similarity">
    <text evidence="5 6">Belongs to the class I-like SAM-binding methyltransferase superfamily. C5-methyltransferase family.</text>
</comment>
<dbReference type="InterPro" id="IPR001525">
    <property type="entry name" value="C5_MeTfrase"/>
</dbReference>
<evidence type="ECO:0000256" key="3">
    <source>
        <dbReference type="ARBA" id="ARBA00022691"/>
    </source>
</evidence>
<evidence type="ECO:0000313" key="9">
    <source>
        <dbReference type="Proteomes" id="UP001597452"/>
    </source>
</evidence>
<proteinExistence type="inferred from homology"/>
<dbReference type="Gene3D" id="3.90.120.10">
    <property type="entry name" value="DNA Methylase, subunit A, domain 2"/>
    <property type="match status" value="1"/>
</dbReference>
<evidence type="ECO:0000256" key="6">
    <source>
        <dbReference type="RuleBase" id="RU000416"/>
    </source>
</evidence>
<dbReference type="GO" id="GO:0032259">
    <property type="term" value="P:methylation"/>
    <property type="evidence" value="ECO:0007669"/>
    <property type="project" value="UniProtKB-KW"/>
</dbReference>
<dbReference type="SUPFAM" id="SSF53335">
    <property type="entry name" value="S-adenosyl-L-methionine-dependent methyltransferases"/>
    <property type="match status" value="1"/>
</dbReference>
<organism evidence="8 9">
    <name type="scientific">Piscibacillus salipiscarius</name>
    <dbReference type="NCBI Taxonomy" id="299480"/>
    <lineage>
        <taxon>Bacteria</taxon>
        <taxon>Bacillati</taxon>
        <taxon>Bacillota</taxon>
        <taxon>Bacilli</taxon>
        <taxon>Bacillales</taxon>
        <taxon>Bacillaceae</taxon>
        <taxon>Piscibacillus</taxon>
    </lineage>
</organism>
<gene>
    <name evidence="8" type="ORF">ACFSW4_14320</name>
</gene>
<dbReference type="Gene3D" id="3.40.50.150">
    <property type="entry name" value="Vaccinia Virus protein VP39"/>
    <property type="match status" value="1"/>
</dbReference>
<keyword evidence="2 5" id="KW-0808">Transferase</keyword>
<dbReference type="PROSITE" id="PS00095">
    <property type="entry name" value="C5_MTASE_2"/>
    <property type="match status" value="1"/>
</dbReference>
<evidence type="ECO:0000313" key="8">
    <source>
        <dbReference type="EMBL" id="MFD2640041.1"/>
    </source>
</evidence>
<keyword evidence="1 5" id="KW-0489">Methyltransferase</keyword>
<dbReference type="PRINTS" id="PR00105">
    <property type="entry name" value="C5METTRFRASE"/>
</dbReference>
<dbReference type="InterPro" id="IPR029063">
    <property type="entry name" value="SAM-dependent_MTases_sf"/>
</dbReference>
<dbReference type="InterPro" id="IPR018117">
    <property type="entry name" value="C5_DNA_meth_AS"/>
</dbReference>
<dbReference type="RefSeq" id="WP_377330125.1">
    <property type="nucleotide sequence ID" value="NZ_JBHUMZ010000050.1"/>
</dbReference>
<evidence type="ECO:0000256" key="2">
    <source>
        <dbReference type="ARBA" id="ARBA00022679"/>
    </source>
</evidence>
<accession>A0ABW5QDR5</accession>
<protein>
    <recommendedName>
        <fullName evidence="7">Cytosine-specific methyltransferase</fullName>
        <ecNumber evidence="7">2.1.1.37</ecNumber>
    </recommendedName>
</protein>
<dbReference type="EMBL" id="JBHUMZ010000050">
    <property type="protein sequence ID" value="MFD2640041.1"/>
    <property type="molecule type" value="Genomic_DNA"/>
</dbReference>
<reference evidence="9" key="1">
    <citation type="journal article" date="2019" name="Int. J. Syst. Evol. Microbiol.">
        <title>The Global Catalogue of Microorganisms (GCM) 10K type strain sequencing project: providing services to taxonomists for standard genome sequencing and annotation.</title>
        <authorList>
            <consortium name="The Broad Institute Genomics Platform"/>
            <consortium name="The Broad Institute Genome Sequencing Center for Infectious Disease"/>
            <person name="Wu L."/>
            <person name="Ma J."/>
        </authorList>
    </citation>
    <scope>NUCLEOTIDE SEQUENCE [LARGE SCALE GENOMIC DNA]</scope>
    <source>
        <strain evidence="9">TISTR 1571</strain>
    </source>
</reference>
<name>A0ABW5QDR5_9BACI</name>
<dbReference type="NCBIfam" id="TIGR00675">
    <property type="entry name" value="dcm"/>
    <property type="match status" value="1"/>
</dbReference>
<dbReference type="GO" id="GO:0003886">
    <property type="term" value="F:DNA (cytosine-5-)-methyltransferase activity"/>
    <property type="evidence" value="ECO:0007669"/>
    <property type="project" value="UniProtKB-EC"/>
</dbReference>
<dbReference type="PROSITE" id="PS00094">
    <property type="entry name" value="C5_MTASE_1"/>
    <property type="match status" value="1"/>
</dbReference>
<comment type="caution">
    <text evidence="8">The sequence shown here is derived from an EMBL/GenBank/DDBJ whole genome shotgun (WGS) entry which is preliminary data.</text>
</comment>
<evidence type="ECO:0000256" key="4">
    <source>
        <dbReference type="ARBA" id="ARBA00022747"/>
    </source>
</evidence>